<accession>A0A4Y2QZ02</accession>
<comment type="caution">
    <text evidence="1">The sequence shown here is derived from an EMBL/GenBank/DDBJ whole genome shotgun (WGS) entry which is preliminary data.</text>
</comment>
<dbReference type="AlphaFoldDB" id="A0A4Y2QZ02"/>
<evidence type="ECO:0000313" key="2">
    <source>
        <dbReference type="Proteomes" id="UP000499080"/>
    </source>
</evidence>
<reference evidence="1 2" key="1">
    <citation type="journal article" date="2019" name="Sci. Rep.">
        <title>Orb-weaving spider Araneus ventricosus genome elucidates the spidroin gene catalogue.</title>
        <authorList>
            <person name="Kono N."/>
            <person name="Nakamura H."/>
            <person name="Ohtoshi R."/>
            <person name="Moran D.A.P."/>
            <person name="Shinohara A."/>
            <person name="Yoshida Y."/>
            <person name="Fujiwara M."/>
            <person name="Mori M."/>
            <person name="Tomita M."/>
            <person name="Arakawa K."/>
        </authorList>
    </citation>
    <scope>NUCLEOTIDE SEQUENCE [LARGE SCALE GENOMIC DNA]</scope>
</reference>
<proteinExistence type="predicted"/>
<dbReference type="Proteomes" id="UP000499080">
    <property type="component" value="Unassembled WGS sequence"/>
</dbReference>
<name>A0A4Y2QZ02_ARAVE</name>
<dbReference type="EMBL" id="BGPR01015284">
    <property type="protein sequence ID" value="GBN68654.1"/>
    <property type="molecule type" value="Genomic_DNA"/>
</dbReference>
<keyword evidence="2" id="KW-1185">Reference proteome</keyword>
<evidence type="ECO:0000313" key="1">
    <source>
        <dbReference type="EMBL" id="GBN68654.1"/>
    </source>
</evidence>
<organism evidence="1 2">
    <name type="scientific">Araneus ventricosus</name>
    <name type="common">Orbweaver spider</name>
    <name type="synonym">Epeira ventricosa</name>
    <dbReference type="NCBI Taxonomy" id="182803"/>
    <lineage>
        <taxon>Eukaryota</taxon>
        <taxon>Metazoa</taxon>
        <taxon>Ecdysozoa</taxon>
        <taxon>Arthropoda</taxon>
        <taxon>Chelicerata</taxon>
        <taxon>Arachnida</taxon>
        <taxon>Araneae</taxon>
        <taxon>Araneomorphae</taxon>
        <taxon>Entelegynae</taxon>
        <taxon>Araneoidea</taxon>
        <taxon>Araneidae</taxon>
        <taxon>Araneus</taxon>
    </lineage>
</organism>
<protein>
    <submittedName>
        <fullName evidence="1">Uncharacterized protein</fullName>
    </submittedName>
</protein>
<gene>
    <name evidence="1" type="ORF">AVEN_217206_1</name>
</gene>
<sequence>MPALPLAHSIESVISAFSKLQPAHQIVQRSVRARRAALFTQHTPFCQGQNSASRPMHCAFQQKFAFRLKAGVRYVDGCRIYQPLSQSSIYLSRNFLHQASCRQHPERNRPTERHCALKQEARTAERQRSLRYSNADFICR</sequence>